<comment type="caution">
    <text evidence="2">The sequence shown here is derived from an EMBL/GenBank/DDBJ whole genome shotgun (WGS) entry which is preliminary data.</text>
</comment>
<dbReference type="InterPro" id="IPR018770">
    <property type="entry name" value="ChloroindolylP_hydrolase"/>
</dbReference>
<proteinExistence type="predicted"/>
<dbReference type="Proteomes" id="UP001055804">
    <property type="component" value="Unassembled WGS sequence"/>
</dbReference>
<protein>
    <submittedName>
        <fullName evidence="2">5-bromo-4-chloroindolyl phosphate hydrolysis family protein</fullName>
    </submittedName>
</protein>
<feature type="transmembrane region" description="Helical" evidence="1">
    <location>
        <begin position="85"/>
        <end position="102"/>
    </location>
</feature>
<reference evidence="2" key="1">
    <citation type="submission" date="2022-06" db="EMBL/GenBank/DDBJ databases">
        <title>Isolation and Genomics of Futiania mangrovii gen. nov., sp. nov., a Rare and Metabolically-versatile member in the Class Alphaproteobacteria.</title>
        <authorList>
            <person name="Liu L."/>
            <person name="Huang W.-C."/>
            <person name="Pan J."/>
            <person name="Li J."/>
            <person name="Huang Y."/>
            <person name="Du H."/>
            <person name="Liu Y."/>
            <person name="Li M."/>
        </authorList>
    </citation>
    <scope>NUCLEOTIDE SEQUENCE</scope>
    <source>
        <strain evidence="2">FT118</strain>
    </source>
</reference>
<sequence length="276" mass="29602">MPELYTGDRARTLASNAVWLHLLPLPLIFAALGSLAGGRLGELALEVCGFVGLMAGAILVRQGLVRERDYNRRTVARAPRLPRKLLGAALYGVSTGAVVLATGMGLSVAAVAASGAALGVAFVYGLDPRRDKAVQGAGGVTTAEVEETVRTALAKIAGIDAAARQIGNMELRARLGRIASRARDIVGVLESDPKDIRRARKFLHVYLDGARDVAAKYAATHARVESGELEENFRRVLEGMEKTFEAQHMRLLADDVNDLDVDLEVLRLRLKEEGVV</sequence>
<evidence type="ECO:0000313" key="3">
    <source>
        <dbReference type="Proteomes" id="UP001055804"/>
    </source>
</evidence>
<keyword evidence="3" id="KW-1185">Reference proteome</keyword>
<evidence type="ECO:0000256" key="1">
    <source>
        <dbReference type="SAM" id="Phobius"/>
    </source>
</evidence>
<dbReference type="AlphaFoldDB" id="A0A9J6PEF0"/>
<gene>
    <name evidence="2" type="ORF">NJQ99_01100</name>
</gene>
<dbReference type="EMBL" id="JAMZFT010000001">
    <property type="protein sequence ID" value="MCP1334999.1"/>
    <property type="molecule type" value="Genomic_DNA"/>
</dbReference>
<accession>A0A9J6PEF0</accession>
<keyword evidence="1" id="KW-1133">Transmembrane helix</keyword>
<evidence type="ECO:0000313" key="2">
    <source>
        <dbReference type="EMBL" id="MCP1334999.1"/>
    </source>
</evidence>
<feature type="transmembrane region" description="Helical" evidence="1">
    <location>
        <begin position="43"/>
        <end position="64"/>
    </location>
</feature>
<dbReference type="RefSeq" id="WP_269330960.1">
    <property type="nucleotide sequence ID" value="NZ_JAMZFT010000001.1"/>
</dbReference>
<name>A0A9J6PEF0_9PROT</name>
<keyword evidence="1" id="KW-0472">Membrane</keyword>
<feature type="transmembrane region" description="Helical" evidence="1">
    <location>
        <begin position="108"/>
        <end position="126"/>
    </location>
</feature>
<keyword evidence="1" id="KW-0812">Transmembrane</keyword>
<organism evidence="2 3">
    <name type="scientific">Futiania mangrovi</name>
    <dbReference type="NCBI Taxonomy" id="2959716"/>
    <lineage>
        <taxon>Bacteria</taxon>
        <taxon>Pseudomonadati</taxon>
        <taxon>Pseudomonadota</taxon>
        <taxon>Alphaproteobacteria</taxon>
        <taxon>Futianiales</taxon>
        <taxon>Futianiaceae</taxon>
        <taxon>Futiania</taxon>
    </lineage>
</organism>
<dbReference type="Pfam" id="PF10112">
    <property type="entry name" value="Halogen_Hydrol"/>
    <property type="match status" value="1"/>
</dbReference>
<feature type="transmembrane region" description="Helical" evidence="1">
    <location>
        <begin position="18"/>
        <end position="37"/>
    </location>
</feature>